<feature type="domain" description="VOC" evidence="1">
    <location>
        <begin position="37"/>
        <end position="150"/>
    </location>
</feature>
<dbReference type="CDD" id="cd07247">
    <property type="entry name" value="SgaA_N_like"/>
    <property type="match status" value="2"/>
</dbReference>
<dbReference type="PROSITE" id="PS51819">
    <property type="entry name" value="VOC"/>
    <property type="match status" value="2"/>
</dbReference>
<protein>
    <submittedName>
        <fullName evidence="2">Hydroxylase</fullName>
    </submittedName>
</protein>
<evidence type="ECO:0000313" key="3">
    <source>
        <dbReference type="Proteomes" id="UP000034034"/>
    </source>
</evidence>
<dbReference type="KEGG" id="sxi:SXIM_40880"/>
<dbReference type="EMBL" id="CP009922">
    <property type="protein sequence ID" value="AKG45472.1"/>
    <property type="molecule type" value="Genomic_DNA"/>
</dbReference>
<dbReference type="Pfam" id="PF18029">
    <property type="entry name" value="Glyoxalase_6"/>
    <property type="match status" value="1"/>
</dbReference>
<dbReference type="Gene3D" id="3.10.180.10">
    <property type="entry name" value="2,3-Dihydroxybiphenyl 1,2-Dioxygenase, domain 1"/>
    <property type="match status" value="2"/>
</dbReference>
<dbReference type="PATRIC" id="fig|408015.6.peg.4140"/>
<accession>A0A0F7FZ15</accession>
<dbReference type="HOGENOM" id="CLU_069623_3_0_11"/>
<keyword evidence="3" id="KW-1185">Reference proteome</keyword>
<dbReference type="InterPro" id="IPR037523">
    <property type="entry name" value="VOC_core"/>
</dbReference>
<dbReference type="STRING" id="408015.SXIM_40880"/>
<dbReference type="InterPro" id="IPR029068">
    <property type="entry name" value="Glyas_Bleomycin-R_OHBP_Dase"/>
</dbReference>
<dbReference type="Proteomes" id="UP000034034">
    <property type="component" value="Chromosome"/>
</dbReference>
<evidence type="ECO:0000259" key="1">
    <source>
        <dbReference type="PROSITE" id="PS51819"/>
    </source>
</evidence>
<sequence length="290" mass="30539">MSRPERWRPGAAGVTLAGEADVTREDSVLTTDFVPGSPCWLDLGAPDPETTAAFYGAVLGWTFRPMGPEGSGYGVLQSEGRTVAGLGRLTEEGARSAWMLYFATTDADATADAVTNAGGTVRVAPTGMDDEHRMAQFTDPQGGQFAVFEPRDDRGVEAVDVPGSLSWTELYTPDGAAAKTFYTAVFGWQYSEMPLPGESGTYSLITPATADESRMQGGLMQLPPDALTLTNGAAYWHPVFTTTDCDAATATVTRNAGTVQMGPETAEGVGRLSVCADPNGADFVLLTPET</sequence>
<dbReference type="PANTHER" id="PTHR33993">
    <property type="entry name" value="GLYOXALASE-RELATED"/>
    <property type="match status" value="1"/>
</dbReference>
<organism evidence="2 3">
    <name type="scientific">Streptomyces xiamenensis</name>
    <dbReference type="NCBI Taxonomy" id="408015"/>
    <lineage>
        <taxon>Bacteria</taxon>
        <taxon>Bacillati</taxon>
        <taxon>Actinomycetota</taxon>
        <taxon>Actinomycetes</taxon>
        <taxon>Kitasatosporales</taxon>
        <taxon>Streptomycetaceae</taxon>
        <taxon>Streptomyces</taxon>
    </lineage>
</organism>
<evidence type="ECO:0000313" key="2">
    <source>
        <dbReference type="EMBL" id="AKG45472.1"/>
    </source>
</evidence>
<proteinExistence type="predicted"/>
<feature type="domain" description="VOC" evidence="1">
    <location>
        <begin position="164"/>
        <end position="288"/>
    </location>
</feature>
<name>A0A0F7FZ15_9ACTN</name>
<dbReference type="InterPro" id="IPR004360">
    <property type="entry name" value="Glyas_Fos-R_dOase_dom"/>
</dbReference>
<reference evidence="2" key="1">
    <citation type="submission" date="2019-08" db="EMBL/GenBank/DDBJ databases">
        <title>Complete genome sequence of a mangrove-derived Streptomyces xiamenensis.</title>
        <authorList>
            <person name="Xu J."/>
        </authorList>
    </citation>
    <scope>NUCLEOTIDE SEQUENCE</scope>
    <source>
        <strain evidence="2">318</strain>
    </source>
</reference>
<dbReference type="SUPFAM" id="SSF54593">
    <property type="entry name" value="Glyoxalase/Bleomycin resistance protein/Dihydroxybiphenyl dioxygenase"/>
    <property type="match status" value="2"/>
</dbReference>
<gene>
    <name evidence="2" type="ORF">SXIM_40880</name>
</gene>
<dbReference type="InterPro" id="IPR052164">
    <property type="entry name" value="Anthracycline_SecMetBiosynth"/>
</dbReference>
<dbReference type="AlphaFoldDB" id="A0A0F7FZ15"/>
<dbReference type="PANTHER" id="PTHR33993:SF10">
    <property type="entry name" value="CONSERVED PROTEIN"/>
    <property type="match status" value="1"/>
</dbReference>
<dbReference type="Pfam" id="PF00903">
    <property type="entry name" value="Glyoxalase"/>
    <property type="match status" value="1"/>
</dbReference>
<dbReference type="InterPro" id="IPR041581">
    <property type="entry name" value="Glyoxalase_6"/>
</dbReference>